<evidence type="ECO:0000256" key="5">
    <source>
        <dbReference type="ARBA" id="ARBA00022723"/>
    </source>
</evidence>
<evidence type="ECO:0000256" key="2">
    <source>
        <dbReference type="ARBA" id="ARBA00005179"/>
    </source>
</evidence>
<evidence type="ECO:0000256" key="9">
    <source>
        <dbReference type="SAM" id="SignalP"/>
    </source>
</evidence>
<dbReference type="PANTHER" id="PTHR46300:SF7">
    <property type="entry name" value="P450, PUTATIVE (EUROFUNG)-RELATED"/>
    <property type="match status" value="1"/>
</dbReference>
<dbReference type="CDD" id="cd11065">
    <property type="entry name" value="CYP64-like"/>
    <property type="match status" value="1"/>
</dbReference>
<evidence type="ECO:0000256" key="1">
    <source>
        <dbReference type="ARBA" id="ARBA00001971"/>
    </source>
</evidence>
<dbReference type="Pfam" id="PF00067">
    <property type="entry name" value="p450"/>
    <property type="match status" value="1"/>
</dbReference>
<feature type="signal peptide" evidence="9">
    <location>
        <begin position="1"/>
        <end position="18"/>
    </location>
</feature>
<proteinExistence type="inferred from homology"/>
<organism evidence="10 11">
    <name type="scientific">Hohenbuehelia grisea</name>
    <dbReference type="NCBI Taxonomy" id="104357"/>
    <lineage>
        <taxon>Eukaryota</taxon>
        <taxon>Fungi</taxon>
        <taxon>Dikarya</taxon>
        <taxon>Basidiomycota</taxon>
        <taxon>Agaricomycotina</taxon>
        <taxon>Agaricomycetes</taxon>
        <taxon>Agaricomycetidae</taxon>
        <taxon>Agaricales</taxon>
        <taxon>Pleurotineae</taxon>
        <taxon>Pleurotaceae</taxon>
        <taxon>Hohenbuehelia</taxon>
    </lineage>
</organism>
<keyword evidence="11" id="KW-1185">Reference proteome</keyword>
<gene>
    <name evidence="10" type="ORF">HGRIS_003167</name>
</gene>
<keyword evidence="8" id="KW-0503">Monooxygenase</keyword>
<keyword evidence="7" id="KW-0408">Iron</keyword>
<accession>A0ABR3JPI2</accession>
<reference evidence="11" key="1">
    <citation type="submission" date="2024-06" db="EMBL/GenBank/DDBJ databases">
        <title>Multi-omics analyses provide insights into the biosynthesis of the anticancer antibiotic pleurotin in Hohenbuehelia grisea.</title>
        <authorList>
            <person name="Weaver J.A."/>
            <person name="Alberti F."/>
        </authorList>
    </citation>
    <scope>NUCLEOTIDE SEQUENCE [LARGE SCALE GENOMIC DNA]</scope>
    <source>
        <strain evidence="11">T-177</strain>
    </source>
</reference>
<dbReference type="Gene3D" id="1.10.630.10">
    <property type="entry name" value="Cytochrome P450"/>
    <property type="match status" value="1"/>
</dbReference>
<evidence type="ECO:0000256" key="4">
    <source>
        <dbReference type="ARBA" id="ARBA00022617"/>
    </source>
</evidence>
<keyword evidence="4" id="KW-0349">Heme</keyword>
<dbReference type="InterPro" id="IPR050364">
    <property type="entry name" value="Cytochrome_P450_fung"/>
</dbReference>
<evidence type="ECO:0000313" key="11">
    <source>
        <dbReference type="Proteomes" id="UP001556367"/>
    </source>
</evidence>
<comment type="caution">
    <text evidence="10">The sequence shown here is derived from an EMBL/GenBank/DDBJ whole genome shotgun (WGS) entry which is preliminary data.</text>
</comment>
<evidence type="ECO:0008006" key="12">
    <source>
        <dbReference type="Google" id="ProtNLM"/>
    </source>
</evidence>
<sequence length="499" mass="56850">MFAGSFLLVMLAYWLTRRQYKLPPGPKPRWLIGNDINQHKTWVHYAELAKTYGPIMHLSSYGTHFVVLSSEKVVRDLLDRRSSLYSDRPLNPMFEFLGWDWSLSFMPYSDKWRRHRRVFHESFRQEAMLQWNSLQLKKLRESLRLIDEDPSNFSRYYRMLTASVIMSAVYGYDVTGVDDTFVDIADKAMDTLASAFVLPGAVGVQFVKVLALMPSWFPGAALGQSAANAIHATTRMLEVPFTFVKNNRAEHGGGRSMAGDLLELHASRNGSVEEETIIKNVTATAYAGAADTAVSTMLYFTAAIVLHPHVAKRAQTEIDALLGGLRLPTFEDRPHLPYVEAIYREIMRWRPVVPLVTPHSVVMDDVYEGFHFPKGTTFIPNVWAMTRDENRYADHDTFKPERFLDDDGNLNGDDTIFVWGFGRRICPGRYFVSDTIWAFIAMSLAVFDFTLAKDEHGQDIPVDVNDESDTFIVHPNPFKCSIKPRSHNAESLLHEKPLV</sequence>
<dbReference type="InterPro" id="IPR002401">
    <property type="entry name" value="Cyt_P450_E_grp-I"/>
</dbReference>
<comment type="cofactor">
    <cofactor evidence="1">
        <name>heme</name>
        <dbReference type="ChEBI" id="CHEBI:30413"/>
    </cofactor>
</comment>
<dbReference type="PRINTS" id="PR00463">
    <property type="entry name" value="EP450I"/>
</dbReference>
<dbReference type="EMBL" id="JASNQZ010000006">
    <property type="protein sequence ID" value="KAL0957070.1"/>
    <property type="molecule type" value="Genomic_DNA"/>
</dbReference>
<dbReference type="InterPro" id="IPR036396">
    <property type="entry name" value="Cyt_P450_sf"/>
</dbReference>
<dbReference type="SUPFAM" id="SSF48264">
    <property type="entry name" value="Cytochrome P450"/>
    <property type="match status" value="1"/>
</dbReference>
<evidence type="ECO:0000313" key="10">
    <source>
        <dbReference type="EMBL" id="KAL0957070.1"/>
    </source>
</evidence>
<comment type="similarity">
    <text evidence="3">Belongs to the cytochrome P450 family.</text>
</comment>
<dbReference type="PANTHER" id="PTHR46300">
    <property type="entry name" value="P450, PUTATIVE (EUROFUNG)-RELATED-RELATED"/>
    <property type="match status" value="1"/>
</dbReference>
<keyword evidence="5" id="KW-0479">Metal-binding</keyword>
<evidence type="ECO:0000256" key="7">
    <source>
        <dbReference type="ARBA" id="ARBA00023004"/>
    </source>
</evidence>
<protein>
    <recommendedName>
        <fullName evidence="12">Cytochrome P450</fullName>
    </recommendedName>
</protein>
<comment type="pathway">
    <text evidence="2">Secondary metabolite biosynthesis.</text>
</comment>
<evidence type="ECO:0000256" key="3">
    <source>
        <dbReference type="ARBA" id="ARBA00010617"/>
    </source>
</evidence>
<keyword evidence="6" id="KW-0560">Oxidoreductase</keyword>
<evidence type="ECO:0000256" key="6">
    <source>
        <dbReference type="ARBA" id="ARBA00023002"/>
    </source>
</evidence>
<feature type="chain" id="PRO_5046111980" description="Cytochrome P450" evidence="9">
    <location>
        <begin position="19"/>
        <end position="499"/>
    </location>
</feature>
<evidence type="ECO:0000256" key="8">
    <source>
        <dbReference type="ARBA" id="ARBA00023033"/>
    </source>
</evidence>
<dbReference type="Proteomes" id="UP001556367">
    <property type="component" value="Unassembled WGS sequence"/>
</dbReference>
<keyword evidence="9" id="KW-0732">Signal</keyword>
<name>A0ABR3JPI2_9AGAR</name>
<dbReference type="InterPro" id="IPR001128">
    <property type="entry name" value="Cyt_P450"/>
</dbReference>